<keyword evidence="6" id="KW-1185">Reference proteome</keyword>
<dbReference type="SUPFAM" id="SSF57603">
    <property type="entry name" value="FnI-like domain"/>
    <property type="match status" value="1"/>
</dbReference>
<keyword evidence="2" id="KW-0964">Secreted</keyword>
<dbReference type="PANTHER" id="PTHR11339">
    <property type="entry name" value="EXTRACELLULAR MATRIX GLYCOPROTEIN RELATED"/>
    <property type="match status" value="1"/>
</dbReference>
<dbReference type="PROSITE" id="PS50092">
    <property type="entry name" value="TSP1"/>
    <property type="match status" value="1"/>
</dbReference>
<dbReference type="GO" id="GO:0005615">
    <property type="term" value="C:extracellular space"/>
    <property type="evidence" value="ECO:0007669"/>
    <property type="project" value="TreeGrafter"/>
</dbReference>
<feature type="domain" description="VWFC" evidence="5">
    <location>
        <begin position="309"/>
        <end position="365"/>
    </location>
</feature>
<dbReference type="InterPro" id="IPR000884">
    <property type="entry name" value="TSP1_rpt"/>
</dbReference>
<dbReference type="FunFam" id="2.10.25.10:FF:000055">
    <property type="entry name" value="alpha-tectorin isoform X1"/>
    <property type="match status" value="1"/>
</dbReference>
<proteinExistence type="predicted"/>
<evidence type="ECO:0000313" key="6">
    <source>
        <dbReference type="Proteomes" id="UP000504617"/>
    </source>
</evidence>
<gene>
    <name evidence="7" type="primary">LOC106542397</name>
</gene>
<dbReference type="InterPro" id="IPR036084">
    <property type="entry name" value="Ser_inhib-like_sf"/>
</dbReference>
<organism evidence="6 7">
    <name type="scientific">Thamnophis sirtalis</name>
    <dbReference type="NCBI Taxonomy" id="35019"/>
    <lineage>
        <taxon>Eukaryota</taxon>
        <taxon>Metazoa</taxon>
        <taxon>Chordata</taxon>
        <taxon>Craniata</taxon>
        <taxon>Vertebrata</taxon>
        <taxon>Euteleostomi</taxon>
        <taxon>Lepidosauria</taxon>
        <taxon>Squamata</taxon>
        <taxon>Bifurcata</taxon>
        <taxon>Unidentata</taxon>
        <taxon>Episquamata</taxon>
        <taxon>Toxicofera</taxon>
        <taxon>Serpentes</taxon>
        <taxon>Colubroidea</taxon>
        <taxon>Colubridae</taxon>
        <taxon>Natricinae</taxon>
        <taxon>Thamnophis</taxon>
    </lineage>
</organism>
<dbReference type="Pfam" id="PF05375">
    <property type="entry name" value="Pacifastin_I"/>
    <property type="match status" value="1"/>
</dbReference>
<dbReference type="GO" id="GO:0031012">
    <property type="term" value="C:extracellular matrix"/>
    <property type="evidence" value="ECO:0007669"/>
    <property type="project" value="TreeGrafter"/>
</dbReference>
<reference evidence="7" key="1">
    <citation type="submission" date="2025-08" db="UniProtKB">
        <authorList>
            <consortium name="RefSeq"/>
        </authorList>
    </citation>
    <scope>IDENTIFICATION</scope>
</reference>
<dbReference type="Pfam" id="PF00093">
    <property type="entry name" value="VWC"/>
    <property type="match status" value="1"/>
</dbReference>
<sequence length="470" mass="51443">MGSSLPGRRRNHSGRCSCGNPVLPTGRGELPWCHSPWGARSGKLGSPRRTHPAKAAPRDTGILPCIAPLLQRRICNLQNCTLECPGTQVYRNCANACPYTCSDLRPEAQCMQEDCQPGCICPPGQVMQGMLCVPVEECRCVIGQAPAVPWAANLSEEERTREHGPGSTFQHECNTCVCQRGVFICTQEICDVPCVWSEWSPWSSCPVTCGSGNQISQRHPTQPRMFNGAECQGPSVRWAPCTLPDCACPEGEHRQPAVPSTACERSCRQIYVELPRNCSWGPVQGACMCLPGHYRNSSGHCVVAALCECEEGGQVYLAGAEWRRGCEICRCVNGRALCETSCRPLVCLKDEVKVRELGSCCPICQKDSDVGRHPHCRHFTERRNITKGLCFLAGVEVGFCRGQCASHTNVIPEEPYLQTVCDCCSYRLDPVSPVRILNLQCPRGETEPVVLPVIRGCECSSCQGGDLSKR</sequence>
<dbReference type="Proteomes" id="UP000504617">
    <property type="component" value="Unplaced"/>
</dbReference>
<dbReference type="InterPro" id="IPR002919">
    <property type="entry name" value="TIL_dom"/>
</dbReference>
<dbReference type="GeneID" id="106542397"/>
<dbReference type="AlphaFoldDB" id="A0A6I9Y5Z6"/>
<dbReference type="CDD" id="cd19941">
    <property type="entry name" value="TIL"/>
    <property type="match status" value="1"/>
</dbReference>
<dbReference type="OrthoDB" id="9397843at2759"/>
<dbReference type="InterPro" id="IPR001007">
    <property type="entry name" value="VWF_dom"/>
</dbReference>
<comment type="subcellular location">
    <subcellularLocation>
        <location evidence="1">Secreted</location>
    </subcellularLocation>
</comment>
<evidence type="ECO:0000256" key="3">
    <source>
        <dbReference type="ARBA" id="ARBA00022729"/>
    </source>
</evidence>
<dbReference type="SMART" id="SM00209">
    <property type="entry name" value="TSP1"/>
    <property type="match status" value="1"/>
</dbReference>
<dbReference type="Gene3D" id="2.10.25.10">
    <property type="entry name" value="Laminin"/>
    <property type="match status" value="2"/>
</dbReference>
<evidence type="ECO:0000256" key="4">
    <source>
        <dbReference type="ARBA" id="ARBA00023157"/>
    </source>
</evidence>
<dbReference type="GO" id="GO:0030414">
    <property type="term" value="F:peptidase inhibitor activity"/>
    <property type="evidence" value="ECO:0007669"/>
    <property type="project" value="InterPro"/>
</dbReference>
<dbReference type="InterPro" id="IPR036201">
    <property type="entry name" value="Pacifastin_dom_sf"/>
</dbReference>
<dbReference type="SUPFAM" id="SSF57567">
    <property type="entry name" value="Serine protease inhibitors"/>
    <property type="match status" value="2"/>
</dbReference>
<dbReference type="PROSITE" id="PS01208">
    <property type="entry name" value="VWFC_1"/>
    <property type="match status" value="1"/>
</dbReference>
<evidence type="ECO:0000259" key="5">
    <source>
        <dbReference type="PROSITE" id="PS50184"/>
    </source>
</evidence>
<keyword evidence="4" id="KW-1015">Disulfide bond</keyword>
<dbReference type="InterPro" id="IPR050780">
    <property type="entry name" value="Mucin_vWF_Thrombospondin_sf"/>
</dbReference>
<protein>
    <submittedName>
        <fullName evidence="7">SCO-spondin-like</fullName>
    </submittedName>
</protein>
<dbReference type="KEGG" id="tsr:106542397"/>
<dbReference type="RefSeq" id="XP_013913585.1">
    <property type="nucleotide sequence ID" value="XM_014058110.1"/>
</dbReference>
<dbReference type="PROSITE" id="PS50184">
    <property type="entry name" value="VWFC_2"/>
    <property type="match status" value="1"/>
</dbReference>
<dbReference type="InterPro" id="IPR036383">
    <property type="entry name" value="TSP1_rpt_sf"/>
</dbReference>
<dbReference type="Gene3D" id="2.20.100.10">
    <property type="entry name" value="Thrombospondin type-1 (TSP1) repeat"/>
    <property type="match status" value="1"/>
</dbReference>
<dbReference type="PANTHER" id="PTHR11339:SF386">
    <property type="entry name" value="HEMOLECTIN, ISOFORM A"/>
    <property type="match status" value="1"/>
</dbReference>
<dbReference type="SUPFAM" id="SSF82895">
    <property type="entry name" value="TSP-1 type 1 repeat"/>
    <property type="match status" value="1"/>
</dbReference>
<evidence type="ECO:0000313" key="7">
    <source>
        <dbReference type="RefSeq" id="XP_013913585.1"/>
    </source>
</evidence>
<dbReference type="SUPFAM" id="SSF57283">
    <property type="entry name" value="PMP inhibitors"/>
    <property type="match status" value="1"/>
</dbReference>
<keyword evidence="3" id="KW-0732">Signal</keyword>
<evidence type="ECO:0000256" key="2">
    <source>
        <dbReference type="ARBA" id="ARBA00022525"/>
    </source>
</evidence>
<dbReference type="Pfam" id="PF00090">
    <property type="entry name" value="TSP_1"/>
    <property type="match status" value="1"/>
</dbReference>
<dbReference type="Pfam" id="PF01826">
    <property type="entry name" value="TIL"/>
    <property type="match status" value="1"/>
</dbReference>
<accession>A0A6I9Y5Z6</accession>
<name>A0A6I9Y5Z6_9SAUR</name>
<dbReference type="InterPro" id="IPR008037">
    <property type="entry name" value="Pacifastin_dom"/>
</dbReference>
<evidence type="ECO:0000256" key="1">
    <source>
        <dbReference type="ARBA" id="ARBA00004613"/>
    </source>
</evidence>
<dbReference type="SMART" id="SM00214">
    <property type="entry name" value="VWC"/>
    <property type="match status" value="1"/>
</dbReference>